<evidence type="ECO:0000313" key="2">
    <source>
        <dbReference type="EMBL" id="KAG7042372.1"/>
    </source>
</evidence>
<protein>
    <submittedName>
        <fullName evidence="2">Uncharacterized protein</fullName>
    </submittedName>
</protein>
<keyword evidence="3" id="KW-1185">Reference proteome</keyword>
<organism evidence="2 3">
    <name type="scientific">Colletotrichum scovillei</name>
    <dbReference type="NCBI Taxonomy" id="1209932"/>
    <lineage>
        <taxon>Eukaryota</taxon>
        <taxon>Fungi</taxon>
        <taxon>Dikarya</taxon>
        <taxon>Ascomycota</taxon>
        <taxon>Pezizomycotina</taxon>
        <taxon>Sordariomycetes</taxon>
        <taxon>Hypocreomycetidae</taxon>
        <taxon>Glomerellales</taxon>
        <taxon>Glomerellaceae</taxon>
        <taxon>Colletotrichum</taxon>
        <taxon>Colletotrichum acutatum species complex</taxon>
    </lineage>
</organism>
<gene>
    <name evidence="2" type="ORF">JMJ77_010471</name>
</gene>
<sequence length="54" mass="6283">MSCFFFCSSCKGRRRGETTDKANDRSRKREHEGKEGTGTKFSSILLFLVRFFLN</sequence>
<feature type="compositionally biased region" description="Basic and acidic residues" evidence="1">
    <location>
        <begin position="15"/>
        <end position="37"/>
    </location>
</feature>
<name>A0A9P7UCD3_9PEZI</name>
<dbReference type="AlphaFoldDB" id="A0A9P7UCD3"/>
<dbReference type="Proteomes" id="UP000699042">
    <property type="component" value="Unassembled WGS sequence"/>
</dbReference>
<dbReference type="EMBL" id="JAESDN010000013">
    <property type="protein sequence ID" value="KAG7042372.1"/>
    <property type="molecule type" value="Genomic_DNA"/>
</dbReference>
<evidence type="ECO:0000313" key="3">
    <source>
        <dbReference type="Proteomes" id="UP000699042"/>
    </source>
</evidence>
<feature type="region of interest" description="Disordered" evidence="1">
    <location>
        <begin position="13"/>
        <end position="37"/>
    </location>
</feature>
<evidence type="ECO:0000256" key="1">
    <source>
        <dbReference type="SAM" id="MobiDB-lite"/>
    </source>
</evidence>
<proteinExistence type="predicted"/>
<reference evidence="2" key="1">
    <citation type="submission" date="2021-05" db="EMBL/GenBank/DDBJ databases">
        <title>Comparative genomics of three Colletotrichum scovillei strains and genetic complementation revealed genes involved fungal growth and virulence on chili pepper.</title>
        <authorList>
            <person name="Hsieh D.-K."/>
            <person name="Chuang S.-C."/>
            <person name="Chen C.-Y."/>
            <person name="Chao Y.-T."/>
            <person name="Lu M.-Y.J."/>
            <person name="Lee M.-H."/>
            <person name="Shih M.-C."/>
        </authorList>
    </citation>
    <scope>NUCLEOTIDE SEQUENCE</scope>
    <source>
        <strain evidence="2">Coll-153</strain>
    </source>
</reference>
<comment type="caution">
    <text evidence="2">The sequence shown here is derived from an EMBL/GenBank/DDBJ whole genome shotgun (WGS) entry which is preliminary data.</text>
</comment>
<accession>A0A9P7UCD3</accession>